<feature type="region of interest" description="Disordered" evidence="1">
    <location>
        <begin position="1"/>
        <end position="27"/>
    </location>
</feature>
<gene>
    <name evidence="3" type="primary">CC018</name>
    <name evidence="3" type="ORF">E2C01_002828</name>
</gene>
<evidence type="ECO:0000313" key="3">
    <source>
        <dbReference type="EMBL" id="MPC10197.1"/>
    </source>
</evidence>
<dbReference type="OrthoDB" id="6381603at2759"/>
<feature type="region of interest" description="Disordered" evidence="1">
    <location>
        <begin position="298"/>
        <end position="317"/>
    </location>
</feature>
<dbReference type="PANTHER" id="PTHR15868">
    <property type="entry name" value="SIMILAR TO RIKEN CDNA 6430571L13 GENE, SIMILAR TO G20 PROTEIN"/>
    <property type="match status" value="1"/>
</dbReference>
<feature type="transmembrane region" description="Helical" evidence="2">
    <location>
        <begin position="227"/>
        <end position="248"/>
    </location>
</feature>
<proteinExistence type="predicted"/>
<dbReference type="PANTHER" id="PTHR15868:SF0">
    <property type="entry name" value="SIMILAR TO RIKEN CDNA 6430571L13 GENE_ SIMILAR TO G20 PROTEIN"/>
    <property type="match status" value="1"/>
</dbReference>
<feature type="region of interest" description="Disordered" evidence="1">
    <location>
        <begin position="90"/>
        <end position="221"/>
    </location>
</feature>
<evidence type="ECO:0000256" key="1">
    <source>
        <dbReference type="SAM" id="MobiDB-lite"/>
    </source>
</evidence>
<dbReference type="InterPro" id="IPR042351">
    <property type="entry name" value="C3orf18-like"/>
</dbReference>
<feature type="compositionally biased region" description="Low complexity" evidence="1">
    <location>
        <begin position="116"/>
        <end position="138"/>
    </location>
</feature>
<protein>
    <submittedName>
        <fullName evidence="3">Uncharacterized protein</fullName>
    </submittedName>
</protein>
<evidence type="ECO:0000256" key="2">
    <source>
        <dbReference type="SAM" id="Phobius"/>
    </source>
</evidence>
<keyword evidence="2" id="KW-0472">Membrane</keyword>
<feature type="compositionally biased region" description="Low complexity" evidence="1">
    <location>
        <begin position="203"/>
        <end position="215"/>
    </location>
</feature>
<reference evidence="3 4" key="1">
    <citation type="submission" date="2019-05" db="EMBL/GenBank/DDBJ databases">
        <title>Another draft genome of Portunus trituberculatus and its Hox gene families provides insights of decapod evolution.</title>
        <authorList>
            <person name="Jeong J.-H."/>
            <person name="Song I."/>
            <person name="Kim S."/>
            <person name="Choi T."/>
            <person name="Kim D."/>
            <person name="Ryu S."/>
            <person name="Kim W."/>
        </authorList>
    </citation>
    <scope>NUCLEOTIDE SEQUENCE [LARGE SCALE GENOMIC DNA]</scope>
    <source>
        <tissue evidence="3">Muscle</tissue>
    </source>
</reference>
<name>A0A5B7CKS6_PORTR</name>
<keyword evidence="2" id="KW-1133">Transmembrane helix</keyword>
<feature type="compositionally biased region" description="Low complexity" evidence="1">
    <location>
        <begin position="147"/>
        <end position="196"/>
    </location>
</feature>
<accession>A0A5B7CKS6</accession>
<organism evidence="3 4">
    <name type="scientific">Portunus trituberculatus</name>
    <name type="common">Swimming crab</name>
    <name type="synonym">Neptunus trituberculatus</name>
    <dbReference type="NCBI Taxonomy" id="210409"/>
    <lineage>
        <taxon>Eukaryota</taxon>
        <taxon>Metazoa</taxon>
        <taxon>Ecdysozoa</taxon>
        <taxon>Arthropoda</taxon>
        <taxon>Crustacea</taxon>
        <taxon>Multicrustacea</taxon>
        <taxon>Malacostraca</taxon>
        <taxon>Eumalacostraca</taxon>
        <taxon>Eucarida</taxon>
        <taxon>Decapoda</taxon>
        <taxon>Pleocyemata</taxon>
        <taxon>Brachyura</taxon>
        <taxon>Eubrachyura</taxon>
        <taxon>Portunoidea</taxon>
        <taxon>Portunidae</taxon>
        <taxon>Portuninae</taxon>
        <taxon>Portunus</taxon>
    </lineage>
</organism>
<sequence>MTVQHRHHGVVGTPSQPLPGPPPHTIHTGVDVPGMPLISHVVVLLATCLLATPRAAHTLPQQNATSATHPTPSAALPAATTITVLQNDTTKIPPVTKPAPQLENDTTPTEEPVISTTPNPTTVTTPPQTDIPDTTLPITTPPPTNPPTEITTTTTTTTTTPLPDTTTPAPTTTTTTTITTTPQDNTTNTPDPGHTTLPPPTPVSTDSSPSTTITTDPPPGPHPGVSVAISLFILVTVILVIGASVWWVRRRWQLERLRHQLMPVYNFDPTDDVDDWENQLLEEERSLRPEADKVQLYSGNATFEASQKPPSSSSQKE</sequence>
<comment type="caution">
    <text evidence="3">The sequence shown here is derived from an EMBL/GenBank/DDBJ whole genome shotgun (WGS) entry which is preliminary data.</text>
</comment>
<keyword evidence="2" id="KW-0812">Transmembrane</keyword>
<dbReference type="Proteomes" id="UP000324222">
    <property type="component" value="Unassembled WGS sequence"/>
</dbReference>
<feature type="compositionally biased region" description="Low complexity" evidence="1">
    <location>
        <begin position="306"/>
        <end position="317"/>
    </location>
</feature>
<dbReference type="EMBL" id="VSRR010000106">
    <property type="protein sequence ID" value="MPC10197.1"/>
    <property type="molecule type" value="Genomic_DNA"/>
</dbReference>
<keyword evidence="4" id="KW-1185">Reference proteome</keyword>
<evidence type="ECO:0000313" key="4">
    <source>
        <dbReference type="Proteomes" id="UP000324222"/>
    </source>
</evidence>
<dbReference type="AlphaFoldDB" id="A0A5B7CKS6"/>